<evidence type="ECO:0000313" key="4">
    <source>
        <dbReference type="EMBL" id="SFF94237.1"/>
    </source>
</evidence>
<evidence type="ECO:0000259" key="3">
    <source>
        <dbReference type="PROSITE" id="PS51186"/>
    </source>
</evidence>
<accession>A0A1I2MXP7</accession>
<dbReference type="Gene3D" id="3.40.630.30">
    <property type="match status" value="1"/>
</dbReference>
<gene>
    <name evidence="4" type="ORF">SAMN05421541_13320</name>
</gene>
<evidence type="ECO:0000313" key="5">
    <source>
        <dbReference type="Proteomes" id="UP000199645"/>
    </source>
</evidence>
<dbReference type="Proteomes" id="UP000199645">
    <property type="component" value="Unassembled WGS sequence"/>
</dbReference>
<dbReference type="PANTHER" id="PTHR43072:SF23">
    <property type="entry name" value="UPF0039 PROTEIN C11D3.02C"/>
    <property type="match status" value="1"/>
</dbReference>
<dbReference type="SUPFAM" id="SSF55729">
    <property type="entry name" value="Acyl-CoA N-acyltransferases (Nat)"/>
    <property type="match status" value="1"/>
</dbReference>
<dbReference type="STRING" id="35752.SAMN05421541_13320"/>
<evidence type="ECO:0000256" key="2">
    <source>
        <dbReference type="ARBA" id="ARBA00023315"/>
    </source>
</evidence>
<dbReference type="InterPro" id="IPR016181">
    <property type="entry name" value="Acyl_CoA_acyltransferase"/>
</dbReference>
<reference evidence="4 5" key="1">
    <citation type="submission" date="2016-10" db="EMBL/GenBank/DDBJ databases">
        <authorList>
            <person name="de Groot N.N."/>
        </authorList>
    </citation>
    <scope>NUCLEOTIDE SEQUENCE [LARGE SCALE GENOMIC DNA]</scope>
    <source>
        <strain evidence="4 5">DSM 43019</strain>
    </source>
</reference>
<sequence length="238" mass="25210">MASIAEIEKHAVVAWPSTHAEQTGGWLLRHTPGVGKRRNNSALPAGPVVSVDSAEAFYREHDMPVTVQISPAEEHAELDAVLAARGYRHDAPTLVLTAPAAVVAAPEPSVTIETRLSPAWRAAYGNEAVSEHVLQRIGVATGFASITVDSGIAALGLFVVAGPLSGVFCMATAPEHRRRGHAAAILRAGAAWSAGRGADMLYLQVEDDNEGARGLYGKLGFTRSHSYHYRVLSTEESS</sequence>
<dbReference type="Pfam" id="PF24553">
    <property type="entry name" value="Rv0428c_C"/>
    <property type="match status" value="1"/>
</dbReference>
<keyword evidence="5" id="KW-1185">Reference proteome</keyword>
<name>A0A1I2MXP7_9ACTN</name>
<protein>
    <submittedName>
        <fullName evidence="4">Acetyltransferase (GNAT) family protein</fullName>
    </submittedName>
</protein>
<keyword evidence="1 4" id="KW-0808">Transferase</keyword>
<dbReference type="GO" id="GO:0016747">
    <property type="term" value="F:acyltransferase activity, transferring groups other than amino-acyl groups"/>
    <property type="evidence" value="ECO:0007669"/>
    <property type="project" value="InterPro"/>
</dbReference>
<dbReference type="InterPro" id="IPR056935">
    <property type="entry name" value="Rv0428c-like_C"/>
</dbReference>
<dbReference type="EMBL" id="FONV01000033">
    <property type="protein sequence ID" value="SFF94237.1"/>
    <property type="molecule type" value="Genomic_DNA"/>
</dbReference>
<keyword evidence="2" id="KW-0012">Acyltransferase</keyword>
<dbReference type="PROSITE" id="PS51186">
    <property type="entry name" value="GNAT"/>
    <property type="match status" value="1"/>
</dbReference>
<dbReference type="OrthoDB" id="5243104at2"/>
<proteinExistence type="predicted"/>
<dbReference type="PANTHER" id="PTHR43072">
    <property type="entry name" value="N-ACETYLTRANSFERASE"/>
    <property type="match status" value="1"/>
</dbReference>
<dbReference type="InterPro" id="IPR000182">
    <property type="entry name" value="GNAT_dom"/>
</dbReference>
<dbReference type="AlphaFoldDB" id="A0A1I2MXP7"/>
<organism evidence="4 5">
    <name type="scientific">Actinoplanes philippinensis</name>
    <dbReference type="NCBI Taxonomy" id="35752"/>
    <lineage>
        <taxon>Bacteria</taxon>
        <taxon>Bacillati</taxon>
        <taxon>Actinomycetota</taxon>
        <taxon>Actinomycetes</taxon>
        <taxon>Micromonosporales</taxon>
        <taxon>Micromonosporaceae</taxon>
        <taxon>Actinoplanes</taxon>
    </lineage>
</organism>
<dbReference type="RefSeq" id="WP_093622165.1">
    <property type="nucleotide sequence ID" value="NZ_BOMT01000113.1"/>
</dbReference>
<feature type="domain" description="N-acetyltransferase" evidence="3">
    <location>
        <begin position="96"/>
        <end position="238"/>
    </location>
</feature>
<evidence type="ECO:0000256" key="1">
    <source>
        <dbReference type="ARBA" id="ARBA00022679"/>
    </source>
</evidence>